<dbReference type="Gene3D" id="3.40.50.1460">
    <property type="match status" value="1"/>
</dbReference>
<protein>
    <submittedName>
        <fullName evidence="8">Peptidoglycan-associated lipoprotein</fullName>
    </submittedName>
</protein>
<dbReference type="PROSITE" id="PS51123">
    <property type="entry name" value="OMPA_2"/>
    <property type="match status" value="1"/>
</dbReference>
<dbReference type="PRINTS" id="PR01021">
    <property type="entry name" value="OMPADOMAIN"/>
</dbReference>
<evidence type="ECO:0000256" key="6">
    <source>
        <dbReference type="SAM" id="SignalP"/>
    </source>
</evidence>
<gene>
    <name evidence="8" type="primary">pal_2</name>
    <name evidence="8" type="ORF">Rhal01_01634</name>
</gene>
<evidence type="ECO:0000259" key="7">
    <source>
        <dbReference type="PROSITE" id="PS51123"/>
    </source>
</evidence>
<dbReference type="InterPro" id="IPR011600">
    <property type="entry name" value="Pept_C14_caspase"/>
</dbReference>
<dbReference type="CDD" id="cd07185">
    <property type="entry name" value="OmpA_C-like"/>
    <property type="match status" value="1"/>
</dbReference>
<dbReference type="PANTHER" id="PTHR30329:SF21">
    <property type="entry name" value="LIPOPROTEIN YIAD-RELATED"/>
    <property type="match status" value="1"/>
</dbReference>
<dbReference type="Pfam" id="PF00691">
    <property type="entry name" value="OmpA"/>
    <property type="match status" value="1"/>
</dbReference>
<organism evidence="8 9">
    <name type="scientific">Rubritalea halochordaticola</name>
    <dbReference type="NCBI Taxonomy" id="714537"/>
    <lineage>
        <taxon>Bacteria</taxon>
        <taxon>Pseudomonadati</taxon>
        <taxon>Verrucomicrobiota</taxon>
        <taxon>Verrucomicrobiia</taxon>
        <taxon>Verrucomicrobiales</taxon>
        <taxon>Rubritaleaceae</taxon>
        <taxon>Rubritalea</taxon>
    </lineage>
</organism>
<evidence type="ECO:0000256" key="5">
    <source>
        <dbReference type="SAM" id="MobiDB-lite"/>
    </source>
</evidence>
<comment type="caution">
    <text evidence="8">The sequence shown here is derived from an EMBL/GenBank/DDBJ whole genome shotgun (WGS) entry which is preliminary data.</text>
</comment>
<dbReference type="EMBL" id="BAABRL010000004">
    <property type="protein sequence ID" value="GAA5495459.1"/>
    <property type="molecule type" value="Genomic_DNA"/>
</dbReference>
<feature type="chain" id="PRO_5046891128" evidence="6">
    <location>
        <begin position="24"/>
        <end position="1687"/>
    </location>
</feature>
<dbReference type="SUPFAM" id="SSF82171">
    <property type="entry name" value="DPP6 N-terminal domain-like"/>
    <property type="match status" value="1"/>
</dbReference>
<evidence type="ECO:0000256" key="3">
    <source>
        <dbReference type="ARBA" id="ARBA00023237"/>
    </source>
</evidence>
<sequence>MKVKALILATVLSWLSSTLGALSQSLNFSDPSAYKDYSSSALLEVTSMRGDRANIRYFLAAHRGNDVEGLLCKAWVLSRNGRDPEAVELYTKVIQDPRAKGWMKCLAVLNRAATAGDDDPKIVEYRTEAVKVCYEEGELSYLSSIDCSQEYWNVNLKLKQQNPALVKELLASYKLAEARYHTYTTKNYKEAKRLIDEVWRIDMAKWPNRFDFSLLMQLRGNSKLYPEAKYAQRMTREPLIHRFLGEIERATMQKQDKLRAMQVCEWASSYAQMLYDLDTRSGSMSMPAFQILYQSFGGGVLRSDPSGKALALLNNLWFQPYDGTQLRSNEARRQKKLVPSYRLKELVKFSSREPSVPDWKWYRERAILCARVGDLESANLLFQKSAAATFAYDERRSVIVDWATYYLGPARHDYSLAFQAFDSIEAMPDMTDKAKALVNTARAQLYFNIGDMGKARAAAESARQSDGVSKKWVNDFLYQVGVMERVVDHKKRYEESNPVIANWKGQFGRQGVSMQLNFATGSAELPSDAASRLRPLLDIFNNPKYESLVFRIEGHTDSRGGDKINEPLSKKRAKSLVNYLANNYQIPLRRMEWDGYGSRRPVASNLSERGRALNRRVELNLMGDSSRPDLVATGVLKNNITATSPDGKLLIATNGDVWDTQQWVKLYSIDASYSSMSFSPDSRYIFVCQSSDDAEVGMLVEASTGVLVDFVPNYSAHSSLIRSAWSPDSRYVAYSSIQHCHIYDVHARRVVRSITYSGGGNCSRICFAKGGSHIAMLPKTGYGWVYLADVNTGQVEEIHVPEIQYAHDMTSSSDASYVYISCDPGYILDWDTLREAKPRLQSFWYEAIRRGERFCPSPMSVHPSNPHLVAGGGIHSGNWGYVDFERGTTNFAKSEAGSFKMRTFWGENGEELITSGGWKANSKSRYAYDRPGLYTTRYVPGRSLSNQDLTFVTGEASEIDSIYAFEKLHMIAVIGGEGVSLWDIKTGRQVHRWSDALAYSSAGHVHAEGELYGVINNPVTAESILVKYDLVNYRRTELGRYKDRLISKIEAGETTLAVGYSNYWTKERRAEPDLTIMLLDKNTGQEKTRIRVQAATRSLQYGQIFYPGFESMALSADEKKVVFSSKWGDGYGHGTVISKKLRLWDVGKGTVKVVTETSSSNGIDYVGFRDLNTVEVSTNEYSNSLYKIDINTGDWGDAIPRSERTPKSSYVPLDEAFTDLNLKVSSIYSRGEISFVRRDTGEAVVTILYKGDEWIAYNKAGYFTASQGGVDRVYWRVGSRMLPMAALRDKYENPTLIAHSLDSIFAKKVVKKEVVRPKIDPDLFQIPYEIKVLSGNGTSTQDQTYKMRVEIKSLTQSAPEPLLEWTINGRKARGFKVVPAKVENSRFIAEETFNLSEGTNVITVAIRYKNATVMPQTVTVRREVRKVSPKVKVANTHLWFFGVGVKDYAKPEQNLDFADRDIEEMAKMFKSQEGKLFKEVHVKTLTNKEATVRNIKIEMNRFLKQASSEDLIIIQLAGHGVVSSDQELYFMAHDSDMKEAFTGLELKDFSDFLERLPPSQKALVLLDICHAGQIGQKRRGGGLTSEDAVKVLEDGTGTVVLASSTGRESSFEDKSYRGGHGAFTAALLDGLEGMADKKAGNSDGWVYLTELTSYVARAVPQMTGGAQHPIAPKMENLRDFPLGQSSK</sequence>
<dbReference type="Pfam" id="PF00656">
    <property type="entry name" value="Peptidase_C14"/>
    <property type="match status" value="1"/>
</dbReference>
<dbReference type="InterPro" id="IPR050330">
    <property type="entry name" value="Bact_OuterMem_StrucFunc"/>
</dbReference>
<dbReference type="PANTHER" id="PTHR30329">
    <property type="entry name" value="STATOR ELEMENT OF FLAGELLAR MOTOR COMPLEX"/>
    <property type="match status" value="1"/>
</dbReference>
<keyword evidence="2 4" id="KW-0472">Membrane</keyword>
<proteinExistence type="predicted"/>
<keyword evidence="3" id="KW-0998">Cell outer membrane</keyword>
<dbReference type="InterPro" id="IPR036737">
    <property type="entry name" value="OmpA-like_sf"/>
</dbReference>
<feature type="region of interest" description="Disordered" evidence="5">
    <location>
        <begin position="1665"/>
        <end position="1687"/>
    </location>
</feature>
<dbReference type="RefSeq" id="WP_346188253.1">
    <property type="nucleotide sequence ID" value="NZ_BAABRL010000004.1"/>
</dbReference>
<evidence type="ECO:0000256" key="1">
    <source>
        <dbReference type="ARBA" id="ARBA00004442"/>
    </source>
</evidence>
<name>A0ABP9V0J8_9BACT</name>
<feature type="domain" description="OmpA-like" evidence="7">
    <location>
        <begin position="505"/>
        <end position="625"/>
    </location>
</feature>
<dbReference type="SUPFAM" id="SSF50969">
    <property type="entry name" value="YVTN repeat-like/Quinoprotein amine dehydrogenase"/>
    <property type="match status" value="1"/>
</dbReference>
<keyword evidence="9" id="KW-1185">Reference proteome</keyword>
<keyword evidence="6" id="KW-0732">Signal</keyword>
<evidence type="ECO:0000256" key="2">
    <source>
        <dbReference type="ARBA" id="ARBA00023136"/>
    </source>
</evidence>
<dbReference type="Proteomes" id="UP001424741">
    <property type="component" value="Unassembled WGS sequence"/>
</dbReference>
<dbReference type="SUPFAM" id="SSF103088">
    <property type="entry name" value="OmpA-like"/>
    <property type="match status" value="1"/>
</dbReference>
<evidence type="ECO:0000313" key="9">
    <source>
        <dbReference type="Proteomes" id="UP001424741"/>
    </source>
</evidence>
<keyword evidence="8" id="KW-0449">Lipoprotein</keyword>
<dbReference type="InterPro" id="IPR015943">
    <property type="entry name" value="WD40/YVTN_repeat-like_dom_sf"/>
</dbReference>
<feature type="signal peptide" evidence="6">
    <location>
        <begin position="1"/>
        <end position="23"/>
    </location>
</feature>
<evidence type="ECO:0000313" key="8">
    <source>
        <dbReference type="EMBL" id="GAA5495459.1"/>
    </source>
</evidence>
<reference evidence="8 9" key="1">
    <citation type="submission" date="2024-02" db="EMBL/GenBank/DDBJ databases">
        <title>Rubritalea halochordaticola NBRC 107102.</title>
        <authorList>
            <person name="Ichikawa N."/>
            <person name="Katano-Makiyama Y."/>
            <person name="Hidaka K."/>
        </authorList>
    </citation>
    <scope>NUCLEOTIDE SEQUENCE [LARGE SCALE GENOMIC DNA]</scope>
    <source>
        <strain evidence="8 9">NBRC 107102</strain>
    </source>
</reference>
<dbReference type="InterPro" id="IPR011044">
    <property type="entry name" value="Quino_amine_DH_bsu"/>
</dbReference>
<dbReference type="Gene3D" id="3.30.1330.60">
    <property type="entry name" value="OmpA-like domain"/>
    <property type="match status" value="1"/>
</dbReference>
<dbReference type="Gene3D" id="2.130.10.10">
    <property type="entry name" value="YVTN repeat-like/Quinoprotein amine dehydrogenase"/>
    <property type="match status" value="1"/>
</dbReference>
<dbReference type="InterPro" id="IPR006664">
    <property type="entry name" value="OMP_bac"/>
</dbReference>
<dbReference type="InterPro" id="IPR006665">
    <property type="entry name" value="OmpA-like"/>
</dbReference>
<comment type="subcellular location">
    <subcellularLocation>
        <location evidence="1">Cell outer membrane</location>
    </subcellularLocation>
</comment>
<accession>A0ABP9V0J8</accession>
<evidence type="ECO:0000256" key="4">
    <source>
        <dbReference type="PROSITE-ProRule" id="PRU00473"/>
    </source>
</evidence>